<dbReference type="STRING" id="477974.Daud_1917"/>
<feature type="signal peptide" evidence="2">
    <location>
        <begin position="1"/>
        <end position="20"/>
    </location>
</feature>
<sequence>MYRRLLLVVFVVAAATAVAAAPCYAQTGIGPLRETIEQTLRLDGVAEPFRTVIFYGLVGLVLGGLYGAVKTLLDQRKR</sequence>
<reference evidence="4" key="1">
    <citation type="submission" date="2007-10" db="EMBL/GenBank/DDBJ databases">
        <title>Complete sequence of chromosome of Desulforudis audaxviator MP104C.</title>
        <authorList>
            <person name="Copeland A."/>
            <person name="Lucas S."/>
            <person name="Lapidus A."/>
            <person name="Barry K."/>
            <person name="Glavina del Rio T."/>
            <person name="Dalin E."/>
            <person name="Tice H."/>
            <person name="Bruce D."/>
            <person name="Pitluck S."/>
            <person name="Lowry S.R."/>
            <person name="Larimer F."/>
            <person name="Land M.L."/>
            <person name="Hauser L."/>
            <person name="Kyrpides N."/>
            <person name="Ivanova N.N."/>
            <person name="Richardson P."/>
        </authorList>
    </citation>
    <scope>NUCLEOTIDE SEQUENCE [LARGE SCALE GENOMIC DNA]</scope>
    <source>
        <strain evidence="4">MP104C</strain>
    </source>
</reference>
<gene>
    <name evidence="3" type="ordered locus">Daud_1917</name>
</gene>
<protein>
    <submittedName>
        <fullName evidence="3">Uncharacterized protein</fullName>
    </submittedName>
</protein>
<dbReference type="KEGG" id="dau:Daud_1917"/>
<name>B1I629_DESAP</name>
<dbReference type="AlphaFoldDB" id="B1I629"/>
<keyword evidence="4" id="KW-1185">Reference proteome</keyword>
<dbReference type="RefSeq" id="WP_012302986.1">
    <property type="nucleotide sequence ID" value="NC_010424.1"/>
</dbReference>
<evidence type="ECO:0000313" key="3">
    <source>
        <dbReference type="EMBL" id="ACA60410.1"/>
    </source>
</evidence>
<reference evidence="3 4" key="2">
    <citation type="journal article" date="2008" name="Science">
        <title>Environmental genomics reveals a single-species ecosystem deep within Earth.</title>
        <authorList>
            <person name="Chivian D."/>
            <person name="Brodie E.L."/>
            <person name="Alm E.J."/>
            <person name="Culley D.E."/>
            <person name="Dehal P.S."/>
            <person name="Desantis T.Z."/>
            <person name="Gihring T.M."/>
            <person name="Lapidus A."/>
            <person name="Lin L.H."/>
            <person name="Lowry S.R."/>
            <person name="Moser D.P."/>
            <person name="Richardson P.M."/>
            <person name="Southam G."/>
            <person name="Wanger G."/>
            <person name="Pratt L.M."/>
            <person name="Andersen G.L."/>
            <person name="Hazen T.C."/>
            <person name="Brockman F.J."/>
            <person name="Arkin A.P."/>
            <person name="Onstott T.C."/>
        </authorList>
    </citation>
    <scope>NUCLEOTIDE SEQUENCE [LARGE SCALE GENOMIC DNA]</scope>
    <source>
        <strain evidence="3 4">MP104C</strain>
    </source>
</reference>
<dbReference type="HOGENOM" id="CLU_2616211_0_0_9"/>
<proteinExistence type="predicted"/>
<dbReference type="EMBL" id="CP000860">
    <property type="protein sequence ID" value="ACA60410.1"/>
    <property type="molecule type" value="Genomic_DNA"/>
</dbReference>
<keyword evidence="1" id="KW-0472">Membrane</keyword>
<evidence type="ECO:0000313" key="4">
    <source>
        <dbReference type="Proteomes" id="UP000008544"/>
    </source>
</evidence>
<keyword evidence="1" id="KW-0812">Transmembrane</keyword>
<evidence type="ECO:0000256" key="2">
    <source>
        <dbReference type="SAM" id="SignalP"/>
    </source>
</evidence>
<organism evidence="3 4">
    <name type="scientific">Desulforudis audaxviator (strain MP104C)</name>
    <dbReference type="NCBI Taxonomy" id="477974"/>
    <lineage>
        <taxon>Bacteria</taxon>
        <taxon>Bacillati</taxon>
        <taxon>Bacillota</taxon>
        <taxon>Clostridia</taxon>
        <taxon>Thermoanaerobacterales</taxon>
        <taxon>Candidatus Desulforudaceae</taxon>
        <taxon>Candidatus Desulforudis</taxon>
    </lineage>
</organism>
<accession>B1I629</accession>
<dbReference type="Proteomes" id="UP000008544">
    <property type="component" value="Chromosome"/>
</dbReference>
<keyword evidence="2" id="KW-0732">Signal</keyword>
<feature type="transmembrane region" description="Helical" evidence="1">
    <location>
        <begin position="49"/>
        <end position="69"/>
    </location>
</feature>
<keyword evidence="1" id="KW-1133">Transmembrane helix</keyword>
<feature type="chain" id="PRO_5002762750" evidence="2">
    <location>
        <begin position="21"/>
        <end position="78"/>
    </location>
</feature>
<evidence type="ECO:0000256" key="1">
    <source>
        <dbReference type="SAM" id="Phobius"/>
    </source>
</evidence>